<keyword evidence="2 8" id="KW-0378">Hydrolase</keyword>
<keyword evidence="4" id="KW-0067">ATP-binding</keyword>
<evidence type="ECO:0000256" key="2">
    <source>
        <dbReference type="ARBA" id="ARBA00022801"/>
    </source>
</evidence>
<feature type="domain" description="Helicase C-terminal" evidence="6">
    <location>
        <begin position="233"/>
        <end position="377"/>
    </location>
</feature>
<dbReference type="InterPro" id="IPR050547">
    <property type="entry name" value="DEAD_box_RNA_helicases"/>
</dbReference>
<proteinExistence type="predicted"/>
<dbReference type="InterPro" id="IPR014001">
    <property type="entry name" value="Helicase_ATP-bd"/>
</dbReference>
<name>A0A644SXX4_9ZZZZ</name>
<keyword evidence="1" id="KW-0547">Nucleotide-binding</keyword>
<dbReference type="GO" id="GO:0005840">
    <property type="term" value="C:ribosome"/>
    <property type="evidence" value="ECO:0007669"/>
    <property type="project" value="TreeGrafter"/>
</dbReference>
<accession>A0A644SXX4</accession>
<evidence type="ECO:0000259" key="6">
    <source>
        <dbReference type="PROSITE" id="PS51194"/>
    </source>
</evidence>
<dbReference type="InterPro" id="IPR027417">
    <property type="entry name" value="P-loop_NTPase"/>
</dbReference>
<dbReference type="Pfam" id="PF00271">
    <property type="entry name" value="Helicase_C"/>
    <property type="match status" value="1"/>
</dbReference>
<dbReference type="Gene3D" id="3.40.50.300">
    <property type="entry name" value="P-loop containing nucleotide triphosphate hydrolases"/>
    <property type="match status" value="2"/>
</dbReference>
<feature type="domain" description="Helicase ATP-binding" evidence="5">
    <location>
        <begin position="34"/>
        <end position="206"/>
    </location>
</feature>
<dbReference type="CDD" id="cd18787">
    <property type="entry name" value="SF2_C_DEAD"/>
    <property type="match status" value="1"/>
</dbReference>
<evidence type="ECO:0000313" key="8">
    <source>
        <dbReference type="EMBL" id="MPL58481.1"/>
    </source>
</evidence>
<dbReference type="SUPFAM" id="SSF52540">
    <property type="entry name" value="P-loop containing nucleoside triphosphate hydrolases"/>
    <property type="match status" value="1"/>
</dbReference>
<evidence type="ECO:0000256" key="3">
    <source>
        <dbReference type="ARBA" id="ARBA00022806"/>
    </source>
</evidence>
<dbReference type="InterPro" id="IPR011545">
    <property type="entry name" value="DEAD/DEAH_box_helicase_dom"/>
</dbReference>
<dbReference type="PROSITE" id="PS51194">
    <property type="entry name" value="HELICASE_CTER"/>
    <property type="match status" value="1"/>
</dbReference>
<feature type="domain" description="DEAD-box RNA helicase Q" evidence="7">
    <location>
        <begin position="3"/>
        <end position="31"/>
    </location>
</feature>
<evidence type="ECO:0000259" key="7">
    <source>
        <dbReference type="PROSITE" id="PS51195"/>
    </source>
</evidence>
<dbReference type="CDD" id="cd00268">
    <property type="entry name" value="DEADc"/>
    <property type="match status" value="1"/>
</dbReference>
<dbReference type="PROSITE" id="PS51192">
    <property type="entry name" value="HELICASE_ATP_BIND_1"/>
    <property type="match status" value="1"/>
</dbReference>
<dbReference type="GO" id="GO:0005829">
    <property type="term" value="C:cytosol"/>
    <property type="evidence" value="ECO:0007669"/>
    <property type="project" value="TreeGrafter"/>
</dbReference>
<protein>
    <submittedName>
        <fullName evidence="8">DEAD-box ATP-dependent RNA helicase CshC</fullName>
        <ecNumber evidence="8">3.6.4.13</ecNumber>
    </submittedName>
</protein>
<dbReference type="GO" id="GO:0009409">
    <property type="term" value="P:response to cold"/>
    <property type="evidence" value="ECO:0007669"/>
    <property type="project" value="TreeGrafter"/>
</dbReference>
<sequence length="385" mass="42171">MSESFTKLGLNASLVSGLEALGLTDPTPVQQQVIPVALTGKDVVGQSATGTGKTLAYLLPLFEKIATAKHEVQAMVLAPTHELASQIHQQIVSLADQSGLPVTSTLLIGNVNIARQIDKLKEKPQIIVGSSGRILELIQKKKLAAPTVRTIVLDEADRLLDENNLESVKAVIKTTLRDRQLMMFSATMPAAIIAKAKELMQDPVILKLKEQTSVPQDINHIYFISDQRDKIEMLRKLVRHLEIERALVFINKGDQIETTVEKLNYHGLKAAAIYGDANKLGRKAALDGFRTGKVQLLIASDLAARGLDIQGVTHVFNLDMPETPHVYQHRVGRTGRAGQSGTAVTLVTAKEAERLEAFEQALSITITKKALSHGQVFERRGKKRQ</sequence>
<dbReference type="EC" id="3.6.4.13" evidence="8"/>
<dbReference type="GO" id="GO:0033592">
    <property type="term" value="F:RNA strand annealing activity"/>
    <property type="evidence" value="ECO:0007669"/>
    <property type="project" value="TreeGrafter"/>
</dbReference>
<dbReference type="GO" id="GO:0016787">
    <property type="term" value="F:hydrolase activity"/>
    <property type="evidence" value="ECO:0007669"/>
    <property type="project" value="UniProtKB-KW"/>
</dbReference>
<dbReference type="SMART" id="SM00487">
    <property type="entry name" value="DEXDc"/>
    <property type="match status" value="1"/>
</dbReference>
<comment type="caution">
    <text evidence="8">The sequence shown here is derived from an EMBL/GenBank/DDBJ whole genome shotgun (WGS) entry which is preliminary data.</text>
</comment>
<dbReference type="InterPro" id="IPR014014">
    <property type="entry name" value="RNA_helicase_DEAD_Q_motif"/>
</dbReference>
<dbReference type="Pfam" id="PF00270">
    <property type="entry name" value="DEAD"/>
    <property type="match status" value="1"/>
</dbReference>
<keyword evidence="3 8" id="KW-0347">Helicase</keyword>
<evidence type="ECO:0000256" key="4">
    <source>
        <dbReference type="ARBA" id="ARBA00022840"/>
    </source>
</evidence>
<dbReference type="SMART" id="SM00490">
    <property type="entry name" value="HELICc"/>
    <property type="match status" value="1"/>
</dbReference>
<dbReference type="EMBL" id="VSSQ01000007">
    <property type="protein sequence ID" value="MPL58481.1"/>
    <property type="molecule type" value="Genomic_DNA"/>
</dbReference>
<dbReference type="InterPro" id="IPR044742">
    <property type="entry name" value="DEAD/DEAH_RhlB"/>
</dbReference>
<dbReference type="InterPro" id="IPR001650">
    <property type="entry name" value="Helicase_C-like"/>
</dbReference>
<reference evidence="8" key="1">
    <citation type="submission" date="2019-08" db="EMBL/GenBank/DDBJ databases">
        <authorList>
            <person name="Kucharzyk K."/>
            <person name="Murdoch R.W."/>
            <person name="Higgins S."/>
            <person name="Loffler F."/>
        </authorList>
    </citation>
    <scope>NUCLEOTIDE SEQUENCE</scope>
</reference>
<dbReference type="GO" id="GO:0005524">
    <property type="term" value="F:ATP binding"/>
    <property type="evidence" value="ECO:0007669"/>
    <property type="project" value="UniProtKB-KW"/>
</dbReference>
<dbReference type="PANTHER" id="PTHR47963:SF7">
    <property type="entry name" value="ATP-DEPENDENT RNA HELICASE YFML-RELATED"/>
    <property type="match status" value="1"/>
</dbReference>
<dbReference type="PROSITE" id="PS00039">
    <property type="entry name" value="DEAD_ATP_HELICASE"/>
    <property type="match status" value="1"/>
</dbReference>
<evidence type="ECO:0000256" key="1">
    <source>
        <dbReference type="ARBA" id="ARBA00022741"/>
    </source>
</evidence>
<dbReference type="GO" id="GO:0003724">
    <property type="term" value="F:RNA helicase activity"/>
    <property type="evidence" value="ECO:0007669"/>
    <property type="project" value="UniProtKB-EC"/>
</dbReference>
<dbReference type="AlphaFoldDB" id="A0A644SXX4"/>
<dbReference type="PANTHER" id="PTHR47963">
    <property type="entry name" value="DEAD-BOX ATP-DEPENDENT RNA HELICASE 47, MITOCHONDRIAL"/>
    <property type="match status" value="1"/>
</dbReference>
<gene>
    <name evidence="8" type="primary">cshC_1</name>
    <name evidence="8" type="ORF">SDC9_04014</name>
</gene>
<dbReference type="InterPro" id="IPR000629">
    <property type="entry name" value="RNA-helicase_DEAD-box_CS"/>
</dbReference>
<evidence type="ECO:0000259" key="5">
    <source>
        <dbReference type="PROSITE" id="PS51192"/>
    </source>
</evidence>
<dbReference type="PROSITE" id="PS51195">
    <property type="entry name" value="Q_MOTIF"/>
    <property type="match status" value="1"/>
</dbReference>
<organism evidence="8">
    <name type="scientific">bioreactor metagenome</name>
    <dbReference type="NCBI Taxonomy" id="1076179"/>
    <lineage>
        <taxon>unclassified sequences</taxon>
        <taxon>metagenomes</taxon>
        <taxon>ecological metagenomes</taxon>
    </lineage>
</organism>